<proteinExistence type="predicted"/>
<gene>
    <name evidence="2" type="ORF">Tci_900832</name>
</gene>
<organism evidence="2">
    <name type="scientific">Tanacetum cinerariifolium</name>
    <name type="common">Dalmatian daisy</name>
    <name type="synonym">Chrysanthemum cinerariifolium</name>
    <dbReference type="NCBI Taxonomy" id="118510"/>
    <lineage>
        <taxon>Eukaryota</taxon>
        <taxon>Viridiplantae</taxon>
        <taxon>Streptophyta</taxon>
        <taxon>Embryophyta</taxon>
        <taxon>Tracheophyta</taxon>
        <taxon>Spermatophyta</taxon>
        <taxon>Magnoliopsida</taxon>
        <taxon>eudicotyledons</taxon>
        <taxon>Gunneridae</taxon>
        <taxon>Pentapetalae</taxon>
        <taxon>asterids</taxon>
        <taxon>campanulids</taxon>
        <taxon>Asterales</taxon>
        <taxon>Asteraceae</taxon>
        <taxon>Asteroideae</taxon>
        <taxon>Anthemideae</taxon>
        <taxon>Anthemidinae</taxon>
        <taxon>Tanacetum</taxon>
    </lineage>
</organism>
<evidence type="ECO:0000256" key="1">
    <source>
        <dbReference type="SAM" id="MobiDB-lite"/>
    </source>
</evidence>
<dbReference type="AlphaFoldDB" id="A0A699V475"/>
<evidence type="ECO:0000313" key="2">
    <source>
        <dbReference type="EMBL" id="GFD28863.1"/>
    </source>
</evidence>
<feature type="region of interest" description="Disordered" evidence="1">
    <location>
        <begin position="1"/>
        <end position="20"/>
    </location>
</feature>
<feature type="non-terminal residue" evidence="2">
    <location>
        <position position="1"/>
    </location>
</feature>
<name>A0A699V475_TANCI</name>
<comment type="caution">
    <text evidence="2">The sequence shown here is derived from an EMBL/GenBank/DDBJ whole genome shotgun (WGS) entry which is preliminary data.</text>
</comment>
<sequence length="81" mass="9005">KGGSSSRKYTTSTTKSKAAKYDNIEGTEDMVPSLWIPMKVAYDRYDTWGISHQGPKNNDSIASQAIGYPSMMRSPQKESLQ</sequence>
<feature type="compositionally biased region" description="Low complexity" evidence="1">
    <location>
        <begin position="1"/>
        <end position="16"/>
    </location>
</feature>
<feature type="compositionally biased region" description="Polar residues" evidence="1">
    <location>
        <begin position="54"/>
        <end position="63"/>
    </location>
</feature>
<accession>A0A699V475</accession>
<protein>
    <submittedName>
        <fullName evidence="2">Uncharacterized protein</fullName>
    </submittedName>
</protein>
<dbReference type="EMBL" id="BKCJ011389361">
    <property type="protein sequence ID" value="GFD28863.1"/>
    <property type="molecule type" value="Genomic_DNA"/>
</dbReference>
<feature type="region of interest" description="Disordered" evidence="1">
    <location>
        <begin position="51"/>
        <end position="81"/>
    </location>
</feature>
<reference evidence="2" key="1">
    <citation type="journal article" date="2019" name="Sci. Rep.">
        <title>Draft genome of Tanacetum cinerariifolium, the natural source of mosquito coil.</title>
        <authorList>
            <person name="Yamashiro T."/>
            <person name="Shiraishi A."/>
            <person name="Satake H."/>
            <person name="Nakayama K."/>
        </authorList>
    </citation>
    <scope>NUCLEOTIDE SEQUENCE</scope>
</reference>